<gene>
    <name evidence="1" type="ORF">SPELUC_LOCUS12318</name>
</gene>
<accession>A0ACA9PRK8</accession>
<feature type="non-terminal residue" evidence="1">
    <location>
        <position position="57"/>
    </location>
</feature>
<comment type="caution">
    <text evidence="1">The sequence shown here is derived from an EMBL/GenBank/DDBJ whole genome shotgun (WGS) entry which is preliminary data.</text>
</comment>
<organism evidence="1 2">
    <name type="scientific">Cetraspora pellucida</name>
    <dbReference type="NCBI Taxonomy" id="1433469"/>
    <lineage>
        <taxon>Eukaryota</taxon>
        <taxon>Fungi</taxon>
        <taxon>Fungi incertae sedis</taxon>
        <taxon>Mucoromycota</taxon>
        <taxon>Glomeromycotina</taxon>
        <taxon>Glomeromycetes</taxon>
        <taxon>Diversisporales</taxon>
        <taxon>Gigasporaceae</taxon>
        <taxon>Cetraspora</taxon>
    </lineage>
</organism>
<protein>
    <submittedName>
        <fullName evidence="1">42_t:CDS:1</fullName>
    </submittedName>
</protein>
<evidence type="ECO:0000313" key="1">
    <source>
        <dbReference type="EMBL" id="CAG8719262.1"/>
    </source>
</evidence>
<evidence type="ECO:0000313" key="2">
    <source>
        <dbReference type="Proteomes" id="UP000789366"/>
    </source>
</evidence>
<name>A0ACA9PRK8_9GLOM</name>
<dbReference type="EMBL" id="CAJVPW010028781">
    <property type="protein sequence ID" value="CAG8719262.1"/>
    <property type="molecule type" value="Genomic_DNA"/>
</dbReference>
<dbReference type="Proteomes" id="UP000789366">
    <property type="component" value="Unassembled WGS sequence"/>
</dbReference>
<proteinExistence type="predicted"/>
<feature type="non-terminal residue" evidence="1">
    <location>
        <position position="1"/>
    </location>
</feature>
<keyword evidence="2" id="KW-1185">Reference proteome</keyword>
<sequence length="57" mass="6878">YLKNAKNDSLNRQNDFKLCYNKETFFELSKSVTEKDEHELFVNHLKPILKWCIKSTK</sequence>
<reference evidence="1" key="1">
    <citation type="submission" date="2021-06" db="EMBL/GenBank/DDBJ databases">
        <authorList>
            <person name="Kallberg Y."/>
            <person name="Tangrot J."/>
            <person name="Rosling A."/>
        </authorList>
    </citation>
    <scope>NUCLEOTIDE SEQUENCE</scope>
    <source>
        <strain evidence="1">28 12/20/2015</strain>
    </source>
</reference>